<dbReference type="Pfam" id="PF00005">
    <property type="entry name" value="ABC_tran"/>
    <property type="match status" value="1"/>
</dbReference>
<evidence type="ECO:0000313" key="5">
    <source>
        <dbReference type="EMBL" id="SIQ34620.1"/>
    </source>
</evidence>
<dbReference type="Proteomes" id="UP000185669">
    <property type="component" value="Unassembled WGS sequence"/>
</dbReference>
<dbReference type="InterPro" id="IPR032823">
    <property type="entry name" value="BCA_ABC_TP_C"/>
</dbReference>
<dbReference type="FunFam" id="3.40.50.300:FF:000421">
    <property type="entry name" value="Branched-chain amino acid ABC transporter ATP-binding protein"/>
    <property type="match status" value="1"/>
</dbReference>
<gene>
    <name evidence="5" type="ORF">SAMN05421834_103150</name>
</gene>
<evidence type="ECO:0000313" key="6">
    <source>
        <dbReference type="Proteomes" id="UP000185669"/>
    </source>
</evidence>
<dbReference type="EMBL" id="FTNC01000003">
    <property type="protein sequence ID" value="SIQ34620.1"/>
    <property type="molecule type" value="Genomic_DNA"/>
</dbReference>
<dbReference type="InterPro" id="IPR027417">
    <property type="entry name" value="P-loop_NTPase"/>
</dbReference>
<dbReference type="InterPro" id="IPR003439">
    <property type="entry name" value="ABC_transporter-like_ATP-bd"/>
</dbReference>
<feature type="domain" description="ABC transporter" evidence="4">
    <location>
        <begin position="5"/>
        <end position="252"/>
    </location>
</feature>
<dbReference type="OrthoDB" id="9805514at2"/>
<dbReference type="PROSITE" id="PS00211">
    <property type="entry name" value="ABC_TRANSPORTER_1"/>
    <property type="match status" value="1"/>
</dbReference>
<keyword evidence="2" id="KW-0547">Nucleotide-binding</keyword>
<evidence type="ECO:0000256" key="2">
    <source>
        <dbReference type="ARBA" id="ARBA00022741"/>
    </source>
</evidence>
<dbReference type="SUPFAM" id="SSF52540">
    <property type="entry name" value="P-loop containing nucleoside triphosphate hydrolases"/>
    <property type="match status" value="1"/>
</dbReference>
<keyword evidence="6" id="KW-1185">Reference proteome</keyword>
<dbReference type="AlphaFoldDB" id="A0A1N6S0M7"/>
<reference evidence="6" key="1">
    <citation type="submission" date="2017-01" db="EMBL/GenBank/DDBJ databases">
        <authorList>
            <person name="Varghese N."/>
            <person name="Submissions S."/>
        </authorList>
    </citation>
    <scope>NUCLEOTIDE SEQUENCE [LARGE SCALE GENOMIC DNA]</scope>
    <source>
        <strain evidence="6">ATCC 700103</strain>
    </source>
</reference>
<evidence type="ECO:0000256" key="1">
    <source>
        <dbReference type="ARBA" id="ARBA00022448"/>
    </source>
</evidence>
<keyword evidence="1" id="KW-0813">Transport</keyword>
<protein>
    <submittedName>
        <fullName evidence="5">Amino acid/amide ABC transporter ATP-binding protein 1, HAAT family</fullName>
    </submittedName>
</protein>
<dbReference type="RefSeq" id="WP_076543997.1">
    <property type="nucleotide sequence ID" value="NZ_FTNC01000003.1"/>
</dbReference>
<dbReference type="PROSITE" id="PS50893">
    <property type="entry name" value="ABC_TRANSPORTER_2"/>
    <property type="match status" value="1"/>
</dbReference>
<dbReference type="PANTHER" id="PTHR45772:SF9">
    <property type="entry name" value="CONSERVED COMPONENT OF ABC TRANSPORTER FOR NATURAL AMINO ACIDS"/>
    <property type="match status" value="1"/>
</dbReference>
<sequence length="252" mass="27989">MTKILSSENLCKYFGGVRAVDQVDFSVDKGEIFGIIGPNGAGKTTLFNLLTGTLGVTKGKIYFKDGEITNLPPQKVTRLGIARTFQNIKLFEEMEVLENVKIGFHTQTKTNMLDAVLKNNKLKEDEEKVHLEGLKLLERVNMLDKKNNLAKNLSYGDKRRLEIARALAVKPEILLVDEPAAGMNPHETDEVVELLEQLNKEGITVVIIEHDMKVIMGMCDEILVLNNGVKLAQGTAAEVQKNPEVIEAYLGK</sequence>
<dbReference type="GO" id="GO:0005524">
    <property type="term" value="F:ATP binding"/>
    <property type="evidence" value="ECO:0007669"/>
    <property type="project" value="UniProtKB-KW"/>
</dbReference>
<dbReference type="SMART" id="SM00382">
    <property type="entry name" value="AAA"/>
    <property type="match status" value="1"/>
</dbReference>
<dbReference type="GO" id="GO:0005886">
    <property type="term" value="C:plasma membrane"/>
    <property type="evidence" value="ECO:0007669"/>
    <property type="project" value="TreeGrafter"/>
</dbReference>
<dbReference type="STRING" id="56779.SAMN05421834_103150"/>
<keyword evidence="3 5" id="KW-0067">ATP-binding</keyword>
<proteinExistence type="predicted"/>
<accession>A0A1N6S0M7</accession>
<evidence type="ECO:0000256" key="3">
    <source>
        <dbReference type="ARBA" id="ARBA00022840"/>
    </source>
</evidence>
<dbReference type="InterPro" id="IPR051120">
    <property type="entry name" value="ABC_AA/LPS_Transport"/>
</dbReference>
<name>A0A1N6S0M7_9FIRM</name>
<dbReference type="InterPro" id="IPR003593">
    <property type="entry name" value="AAA+_ATPase"/>
</dbReference>
<organism evidence="5 6">
    <name type="scientific">Halanaerobium kushneri</name>
    <dbReference type="NCBI Taxonomy" id="56779"/>
    <lineage>
        <taxon>Bacteria</taxon>
        <taxon>Bacillati</taxon>
        <taxon>Bacillota</taxon>
        <taxon>Clostridia</taxon>
        <taxon>Halanaerobiales</taxon>
        <taxon>Halanaerobiaceae</taxon>
        <taxon>Halanaerobium</taxon>
    </lineage>
</organism>
<dbReference type="CDD" id="cd03219">
    <property type="entry name" value="ABC_Mj1267_LivG_branched"/>
    <property type="match status" value="1"/>
</dbReference>
<dbReference type="InterPro" id="IPR017871">
    <property type="entry name" value="ABC_transporter-like_CS"/>
</dbReference>
<dbReference type="PANTHER" id="PTHR45772">
    <property type="entry name" value="CONSERVED COMPONENT OF ABC TRANSPORTER FOR NATURAL AMINO ACIDS-RELATED"/>
    <property type="match status" value="1"/>
</dbReference>
<dbReference type="GO" id="GO:0016887">
    <property type="term" value="F:ATP hydrolysis activity"/>
    <property type="evidence" value="ECO:0007669"/>
    <property type="project" value="InterPro"/>
</dbReference>
<evidence type="ECO:0000259" key="4">
    <source>
        <dbReference type="PROSITE" id="PS50893"/>
    </source>
</evidence>
<dbReference type="Gene3D" id="3.40.50.300">
    <property type="entry name" value="P-loop containing nucleotide triphosphate hydrolases"/>
    <property type="match status" value="1"/>
</dbReference>
<dbReference type="Pfam" id="PF12399">
    <property type="entry name" value="BCA_ABC_TP_C"/>
    <property type="match status" value="1"/>
</dbReference>